<keyword evidence="2" id="KW-0813">Transport</keyword>
<evidence type="ECO:0000256" key="7">
    <source>
        <dbReference type="SAM" id="Phobius"/>
    </source>
</evidence>
<feature type="transmembrane region" description="Helical" evidence="7">
    <location>
        <begin position="50"/>
        <end position="71"/>
    </location>
</feature>
<dbReference type="PROSITE" id="PS50850">
    <property type="entry name" value="MFS"/>
    <property type="match status" value="1"/>
</dbReference>
<dbReference type="PANTHER" id="PTHR23513">
    <property type="entry name" value="INTEGRAL MEMBRANE EFFLUX PROTEIN-RELATED"/>
    <property type="match status" value="1"/>
</dbReference>
<dbReference type="GO" id="GO:0022857">
    <property type="term" value="F:transmembrane transporter activity"/>
    <property type="evidence" value="ECO:0007669"/>
    <property type="project" value="InterPro"/>
</dbReference>
<dbReference type="SUPFAM" id="SSF103473">
    <property type="entry name" value="MFS general substrate transporter"/>
    <property type="match status" value="1"/>
</dbReference>
<dbReference type="EMBL" id="PVTF01000003">
    <property type="protein sequence ID" value="PRY43931.1"/>
    <property type="molecule type" value="Genomic_DNA"/>
</dbReference>
<dbReference type="Proteomes" id="UP000239494">
    <property type="component" value="Unassembled WGS sequence"/>
</dbReference>
<dbReference type="InterPro" id="IPR036259">
    <property type="entry name" value="MFS_trans_sf"/>
</dbReference>
<dbReference type="GO" id="GO:0005886">
    <property type="term" value="C:plasma membrane"/>
    <property type="evidence" value="ECO:0007669"/>
    <property type="project" value="UniProtKB-SubCell"/>
</dbReference>
<evidence type="ECO:0000256" key="1">
    <source>
        <dbReference type="ARBA" id="ARBA00004651"/>
    </source>
</evidence>
<accession>A0A2T0TE55</accession>
<sequence length="410" mass="42601">MTTTGSLKEHSDFRMLWAGNAVSQFGTRIGGVAAPLLAVGVLAASPFEVGLLNAAQTVGLLLIGLPAGAWVDRMRKRGLMISMDLCRAALLATIAVAGWAGVLTLAQLLVVTLAVGVATVFFDVAHLAYLPVLVGRDQLLEGNAKLQTSQSVATTAGPALGGWAVAVLGAANTMLATSIGFVVSASQLNRITSVEPTPQQPGTRHLLGEIGEGLRLVFGVPTLRAIACCTATANLFLTFLVTLNVLFLNRELSLSTGATGLVLAASGVGGFLGAVTGRAVVSAVGRARSSWLSLLLTQPFALLLPMTRPDWRIGLFVVGWFVVGFGSTVYNIAQVTFRQAVCPDRLLGRMNASNRVVVWGTMPLGGVLAGLVAEAADARTGLWVGSTGLSLAVLWLLLSPLRTLEDVPTP</sequence>
<evidence type="ECO:0000259" key="8">
    <source>
        <dbReference type="PROSITE" id="PS50850"/>
    </source>
</evidence>
<feature type="transmembrane region" description="Helical" evidence="7">
    <location>
        <begin position="108"/>
        <end position="130"/>
    </location>
</feature>
<feature type="transmembrane region" description="Helical" evidence="7">
    <location>
        <begin position="289"/>
        <end position="307"/>
    </location>
</feature>
<dbReference type="InterPro" id="IPR010290">
    <property type="entry name" value="TM_effector"/>
</dbReference>
<feature type="domain" description="Major facilitator superfamily (MFS) profile" evidence="8">
    <location>
        <begin position="173"/>
        <end position="410"/>
    </location>
</feature>
<dbReference type="InterPro" id="IPR020846">
    <property type="entry name" value="MFS_dom"/>
</dbReference>
<evidence type="ECO:0000256" key="4">
    <source>
        <dbReference type="ARBA" id="ARBA00022692"/>
    </source>
</evidence>
<evidence type="ECO:0000256" key="2">
    <source>
        <dbReference type="ARBA" id="ARBA00022448"/>
    </source>
</evidence>
<feature type="transmembrane region" description="Helical" evidence="7">
    <location>
        <begin position="225"/>
        <end position="248"/>
    </location>
</feature>
<keyword evidence="6 7" id="KW-0472">Membrane</keyword>
<dbReference type="RefSeq" id="WP_245886387.1">
    <property type="nucleotide sequence ID" value="NZ_PVTF01000003.1"/>
</dbReference>
<feature type="transmembrane region" description="Helical" evidence="7">
    <location>
        <begin position="356"/>
        <end position="376"/>
    </location>
</feature>
<feature type="transmembrane region" description="Helical" evidence="7">
    <location>
        <begin position="313"/>
        <end position="335"/>
    </location>
</feature>
<keyword evidence="10" id="KW-1185">Reference proteome</keyword>
<evidence type="ECO:0000256" key="3">
    <source>
        <dbReference type="ARBA" id="ARBA00022475"/>
    </source>
</evidence>
<keyword evidence="4 7" id="KW-0812">Transmembrane</keyword>
<organism evidence="9 10">
    <name type="scientific">Umezawaea tangerina</name>
    <dbReference type="NCBI Taxonomy" id="84725"/>
    <lineage>
        <taxon>Bacteria</taxon>
        <taxon>Bacillati</taxon>
        <taxon>Actinomycetota</taxon>
        <taxon>Actinomycetes</taxon>
        <taxon>Pseudonocardiales</taxon>
        <taxon>Pseudonocardiaceae</taxon>
        <taxon>Umezawaea</taxon>
    </lineage>
</organism>
<keyword evidence="3" id="KW-1003">Cell membrane</keyword>
<comment type="subcellular location">
    <subcellularLocation>
        <location evidence="1">Cell membrane</location>
        <topology evidence="1">Multi-pass membrane protein</topology>
    </subcellularLocation>
</comment>
<feature type="transmembrane region" description="Helical" evidence="7">
    <location>
        <begin position="83"/>
        <end position="102"/>
    </location>
</feature>
<evidence type="ECO:0000313" key="9">
    <source>
        <dbReference type="EMBL" id="PRY43931.1"/>
    </source>
</evidence>
<evidence type="ECO:0000256" key="5">
    <source>
        <dbReference type="ARBA" id="ARBA00022989"/>
    </source>
</evidence>
<reference evidence="9 10" key="1">
    <citation type="submission" date="2018-03" db="EMBL/GenBank/DDBJ databases">
        <title>Genomic Encyclopedia of Archaeal and Bacterial Type Strains, Phase II (KMG-II): from individual species to whole genera.</title>
        <authorList>
            <person name="Goeker M."/>
        </authorList>
    </citation>
    <scope>NUCLEOTIDE SEQUENCE [LARGE SCALE GENOMIC DNA]</scope>
    <source>
        <strain evidence="9 10">DSM 44720</strain>
    </source>
</reference>
<proteinExistence type="predicted"/>
<dbReference type="Pfam" id="PF05977">
    <property type="entry name" value="MFS_3"/>
    <property type="match status" value="1"/>
</dbReference>
<dbReference type="Gene3D" id="1.20.1250.20">
    <property type="entry name" value="MFS general substrate transporter like domains"/>
    <property type="match status" value="1"/>
</dbReference>
<evidence type="ECO:0000313" key="10">
    <source>
        <dbReference type="Proteomes" id="UP000239494"/>
    </source>
</evidence>
<dbReference type="AlphaFoldDB" id="A0A2T0TE55"/>
<evidence type="ECO:0000256" key="6">
    <source>
        <dbReference type="ARBA" id="ARBA00023136"/>
    </source>
</evidence>
<protein>
    <submittedName>
        <fullName evidence="9">Putative MFS family arabinose efflux permease</fullName>
    </submittedName>
</protein>
<feature type="transmembrane region" description="Helical" evidence="7">
    <location>
        <begin position="254"/>
        <end position="277"/>
    </location>
</feature>
<keyword evidence="5 7" id="KW-1133">Transmembrane helix</keyword>
<gene>
    <name evidence="9" type="ORF">CLV43_103680</name>
</gene>
<feature type="transmembrane region" description="Helical" evidence="7">
    <location>
        <begin position="21"/>
        <end position="44"/>
    </location>
</feature>
<feature type="transmembrane region" description="Helical" evidence="7">
    <location>
        <begin position="382"/>
        <end position="401"/>
    </location>
</feature>
<comment type="caution">
    <text evidence="9">The sequence shown here is derived from an EMBL/GenBank/DDBJ whole genome shotgun (WGS) entry which is preliminary data.</text>
</comment>
<dbReference type="PANTHER" id="PTHR23513:SF6">
    <property type="entry name" value="MAJOR FACILITATOR SUPERFAMILY ASSOCIATED DOMAIN-CONTAINING PROTEIN"/>
    <property type="match status" value="1"/>
</dbReference>
<name>A0A2T0TE55_9PSEU</name>
<dbReference type="CDD" id="cd06173">
    <property type="entry name" value="MFS_MefA_like"/>
    <property type="match status" value="1"/>
</dbReference>